<protein>
    <submittedName>
        <fullName evidence="4">PRC-barrel domain containing protein</fullName>
    </submittedName>
</protein>
<dbReference type="PANTHER" id="PTHR36505:SF1">
    <property type="entry name" value="BLR1072 PROTEIN"/>
    <property type="match status" value="1"/>
</dbReference>
<organism evidence="4 5">
    <name type="scientific">Roseibium polysiphoniae</name>
    <dbReference type="NCBI Taxonomy" id="2571221"/>
    <lineage>
        <taxon>Bacteria</taxon>
        <taxon>Pseudomonadati</taxon>
        <taxon>Pseudomonadota</taxon>
        <taxon>Alphaproteobacteria</taxon>
        <taxon>Hyphomicrobiales</taxon>
        <taxon>Stappiaceae</taxon>
        <taxon>Roseibium</taxon>
    </lineage>
</organism>
<evidence type="ECO:0000313" key="4">
    <source>
        <dbReference type="EMBL" id="MBS8260087.1"/>
    </source>
</evidence>
<evidence type="ECO:0000256" key="1">
    <source>
        <dbReference type="SAM" id="MobiDB-lite"/>
    </source>
</evidence>
<dbReference type="EMBL" id="QTKU01000001">
    <property type="protein sequence ID" value="MBS8260087.1"/>
    <property type="molecule type" value="Genomic_DNA"/>
</dbReference>
<gene>
    <name evidence="4" type="ORF">DYI23_07650</name>
</gene>
<feature type="domain" description="PRC-barrel" evidence="3">
    <location>
        <begin position="218"/>
        <end position="284"/>
    </location>
</feature>
<dbReference type="Proteomes" id="UP000705379">
    <property type="component" value="Unassembled WGS sequence"/>
</dbReference>
<dbReference type="AlphaFoldDB" id="A0A944CCS9"/>
<evidence type="ECO:0000256" key="2">
    <source>
        <dbReference type="SAM" id="SignalP"/>
    </source>
</evidence>
<dbReference type="SUPFAM" id="SSF50346">
    <property type="entry name" value="PRC-barrel domain"/>
    <property type="match status" value="2"/>
</dbReference>
<dbReference type="InterPro" id="IPR027275">
    <property type="entry name" value="PRC-brl_dom"/>
</dbReference>
<keyword evidence="2" id="KW-0732">Signal</keyword>
<feature type="region of interest" description="Disordered" evidence="1">
    <location>
        <begin position="144"/>
        <end position="163"/>
    </location>
</feature>
<evidence type="ECO:0000259" key="3">
    <source>
        <dbReference type="Pfam" id="PF05239"/>
    </source>
</evidence>
<feature type="signal peptide" evidence="2">
    <location>
        <begin position="1"/>
        <end position="26"/>
    </location>
</feature>
<evidence type="ECO:0000313" key="5">
    <source>
        <dbReference type="Proteomes" id="UP000705379"/>
    </source>
</evidence>
<dbReference type="Pfam" id="PF05239">
    <property type="entry name" value="PRC"/>
    <property type="match status" value="2"/>
</dbReference>
<reference evidence="4" key="2">
    <citation type="journal article" date="2021" name="Microorganisms">
        <title>Bacterial Dimethylsulfoniopropionate Biosynthesis in the East China Sea.</title>
        <authorList>
            <person name="Liu J."/>
            <person name="Zhang Y."/>
            <person name="Liu J."/>
            <person name="Zhong H."/>
            <person name="Williams B.T."/>
            <person name="Zheng Y."/>
            <person name="Curson A.R.J."/>
            <person name="Sun C."/>
            <person name="Sun H."/>
            <person name="Song D."/>
            <person name="Wagner Mackenzie B."/>
            <person name="Bermejo Martinez A."/>
            <person name="Todd J.D."/>
            <person name="Zhang X.H."/>
        </authorList>
    </citation>
    <scope>NUCLEOTIDE SEQUENCE</scope>
    <source>
        <strain evidence="4">AESS21</strain>
    </source>
</reference>
<feature type="chain" id="PRO_5037705201" evidence="2">
    <location>
        <begin position="27"/>
        <end position="315"/>
    </location>
</feature>
<reference evidence="4" key="1">
    <citation type="submission" date="2018-08" db="EMBL/GenBank/DDBJ databases">
        <authorList>
            <person name="Jin W."/>
            <person name="Wang H."/>
            <person name="Yang Y."/>
            <person name="Li M."/>
            <person name="Liu J."/>
        </authorList>
    </citation>
    <scope>NUCLEOTIDE SEQUENCE</scope>
    <source>
        <strain evidence="4">AESS21</strain>
    </source>
</reference>
<comment type="caution">
    <text evidence="4">The sequence shown here is derived from an EMBL/GenBank/DDBJ whole genome shotgun (WGS) entry which is preliminary data.</text>
</comment>
<dbReference type="InterPro" id="IPR011033">
    <property type="entry name" value="PRC_barrel-like_sf"/>
</dbReference>
<proteinExistence type="predicted"/>
<name>A0A944CCS9_9HYPH</name>
<dbReference type="PANTHER" id="PTHR36505">
    <property type="entry name" value="BLR1072 PROTEIN"/>
    <property type="match status" value="1"/>
</dbReference>
<feature type="domain" description="PRC-barrel" evidence="3">
    <location>
        <begin position="62"/>
        <end position="137"/>
    </location>
</feature>
<accession>A0A944CCS9</accession>
<sequence>MGEHTMLRTILATTALATVLSTNVMAETKPLPKETQVQSEMRDDNVYLFDFDTLSEGPSQGYLASNLIGKYIYTSSADDADTVGDINDIVIGENGETQAVIVGVGGFLGIGEKDVAIDFNRLSMSANEDDEIRVTSDVTKEELDGASQYERPDHVPGWANSGSVRDEMDKVAGATKDTYNTVRNEAADSMNGAADTITMEERWMDGKTPVQNAAVTTDNLLGASVYNAGYEEIGEISEALVKTNGQIDAAVLDIGGFLGMGEKPVAVGFEDLKIYQNDDGDLFVATPFTKEELENAATYDAATYKQQRENMLLGS</sequence>
<dbReference type="Gene3D" id="2.30.30.240">
    <property type="entry name" value="PRC-barrel domain"/>
    <property type="match status" value="2"/>
</dbReference>